<dbReference type="Proteomes" id="UP001597237">
    <property type="component" value="Unassembled WGS sequence"/>
</dbReference>
<evidence type="ECO:0000313" key="8">
    <source>
        <dbReference type="EMBL" id="MFD1785527.1"/>
    </source>
</evidence>
<dbReference type="Gene3D" id="3.90.1560.10">
    <property type="entry name" value="ComB-like"/>
    <property type="match status" value="1"/>
</dbReference>
<dbReference type="RefSeq" id="WP_377281587.1">
    <property type="nucleotide sequence ID" value="NZ_JBHRSI010000004.1"/>
</dbReference>
<dbReference type="InterPro" id="IPR036702">
    <property type="entry name" value="ComB-like_sf"/>
</dbReference>
<keyword evidence="5" id="KW-0378">Hydrolase</keyword>
<reference evidence="9" key="1">
    <citation type="journal article" date="2019" name="Int. J. Syst. Evol. Microbiol.">
        <title>The Global Catalogue of Microorganisms (GCM) 10K type strain sequencing project: providing services to taxonomists for standard genome sequencing and annotation.</title>
        <authorList>
            <consortium name="The Broad Institute Genomics Platform"/>
            <consortium name="The Broad Institute Genome Sequencing Center for Infectious Disease"/>
            <person name="Wu L."/>
            <person name="Ma J."/>
        </authorList>
    </citation>
    <scope>NUCLEOTIDE SEQUENCE [LARGE SCALE GENOMIC DNA]</scope>
    <source>
        <strain evidence="9">DFY28</strain>
    </source>
</reference>
<comment type="similarity">
    <text evidence="2">Belongs to the ComB family.</text>
</comment>
<evidence type="ECO:0000256" key="5">
    <source>
        <dbReference type="ARBA" id="ARBA00022801"/>
    </source>
</evidence>
<comment type="caution">
    <text evidence="8">The sequence shown here is derived from an EMBL/GenBank/DDBJ whole genome shotgun (WGS) entry which is preliminary data.</text>
</comment>
<dbReference type="SUPFAM" id="SSF142823">
    <property type="entry name" value="ComB-like"/>
    <property type="match status" value="1"/>
</dbReference>
<evidence type="ECO:0000256" key="6">
    <source>
        <dbReference type="ARBA" id="ARBA00022842"/>
    </source>
</evidence>
<dbReference type="PANTHER" id="PTHR37311:SF1">
    <property type="entry name" value="2-PHOSPHOSULFOLACTATE PHOSPHATASE-RELATED"/>
    <property type="match status" value="1"/>
</dbReference>
<name>A0ABW4N6H5_9CAUL</name>
<organism evidence="8 9">
    <name type="scientific">Phenylobacterium terrae</name>
    <dbReference type="NCBI Taxonomy" id="2665495"/>
    <lineage>
        <taxon>Bacteria</taxon>
        <taxon>Pseudomonadati</taxon>
        <taxon>Pseudomonadota</taxon>
        <taxon>Alphaproteobacteria</taxon>
        <taxon>Caulobacterales</taxon>
        <taxon>Caulobacteraceae</taxon>
        <taxon>Phenylobacterium</taxon>
    </lineage>
</organism>
<proteinExistence type="inferred from homology"/>
<dbReference type="InterPro" id="IPR005238">
    <property type="entry name" value="ComB-like"/>
</dbReference>
<evidence type="ECO:0000313" key="9">
    <source>
        <dbReference type="Proteomes" id="UP001597237"/>
    </source>
</evidence>
<accession>A0ABW4N6H5</accession>
<keyword evidence="6" id="KW-0460">Magnesium</keyword>
<protein>
    <recommendedName>
        <fullName evidence="4">Probable 2-phosphosulfolactate phosphatase</fullName>
        <ecNumber evidence="3">3.1.3.71</ecNumber>
    </recommendedName>
</protein>
<gene>
    <name evidence="8" type="ORF">ACFSC0_19165</name>
</gene>
<dbReference type="EC" id="3.1.3.71" evidence="3"/>
<evidence type="ECO:0000256" key="2">
    <source>
        <dbReference type="ARBA" id="ARBA00009997"/>
    </source>
</evidence>
<evidence type="ECO:0000256" key="4">
    <source>
        <dbReference type="ARBA" id="ARBA00021948"/>
    </source>
</evidence>
<comment type="catalytic activity">
    <reaction evidence="7">
        <text>(2R)-O-phospho-3-sulfolactate + H2O = (2R)-3-sulfolactate + phosphate</text>
        <dbReference type="Rhea" id="RHEA:23416"/>
        <dbReference type="ChEBI" id="CHEBI:15377"/>
        <dbReference type="ChEBI" id="CHEBI:15597"/>
        <dbReference type="ChEBI" id="CHEBI:43474"/>
        <dbReference type="ChEBI" id="CHEBI:58738"/>
        <dbReference type="EC" id="3.1.3.71"/>
    </reaction>
</comment>
<evidence type="ECO:0000256" key="7">
    <source>
        <dbReference type="ARBA" id="ARBA00033711"/>
    </source>
</evidence>
<evidence type="ECO:0000256" key="1">
    <source>
        <dbReference type="ARBA" id="ARBA00001946"/>
    </source>
</evidence>
<dbReference type="PANTHER" id="PTHR37311">
    <property type="entry name" value="2-PHOSPHOSULFOLACTATE PHOSPHATASE-RELATED"/>
    <property type="match status" value="1"/>
</dbReference>
<sequence length="219" mass="22742">MLRSTATVFVIVDVLSFSTAVSVATDTGAEVIPFPWGDADAAREEAARQSAIAASPKRAAGGQLSLSPASLRHVVRGTRLLLPSPNGSRLSLATGEVPTLCGCLRNYKSVAEAVQAMRLDGLVAVIPAGERWADGSLRPAIEDWIGAGAIISAIEAEVSAEAAVARAVFAAAANDLASVIRTCMSGRELIERGFGEDVEIALEVGSSKRAPRLIDGAYR</sequence>
<keyword evidence="9" id="KW-1185">Reference proteome</keyword>
<evidence type="ECO:0000256" key="3">
    <source>
        <dbReference type="ARBA" id="ARBA00012953"/>
    </source>
</evidence>
<dbReference type="Pfam" id="PF04029">
    <property type="entry name" value="2-ph_phosp"/>
    <property type="match status" value="1"/>
</dbReference>
<comment type="cofactor">
    <cofactor evidence="1">
        <name>Mg(2+)</name>
        <dbReference type="ChEBI" id="CHEBI:18420"/>
    </cofactor>
</comment>
<dbReference type="EMBL" id="JBHUEY010000006">
    <property type="protein sequence ID" value="MFD1785527.1"/>
    <property type="molecule type" value="Genomic_DNA"/>
</dbReference>